<dbReference type="eggNOG" id="COG0399">
    <property type="taxonomic scope" value="Bacteria"/>
</dbReference>
<dbReference type="GO" id="GO:0003677">
    <property type="term" value="F:DNA binding"/>
    <property type="evidence" value="ECO:0007669"/>
    <property type="project" value="InterPro"/>
</dbReference>
<dbReference type="Pfam" id="PF14319">
    <property type="entry name" value="Zn_Tnp_IS91"/>
    <property type="match status" value="1"/>
</dbReference>
<evidence type="ECO:0000313" key="4">
    <source>
        <dbReference type="Proteomes" id="UP000013520"/>
    </source>
</evidence>
<dbReference type="Pfam" id="PF04986">
    <property type="entry name" value="Y2_Tnp"/>
    <property type="match status" value="1"/>
</dbReference>
<gene>
    <name evidence="3" type="ORF">Desgi_1747</name>
</gene>
<dbReference type="HOGENOM" id="CLU_035495_1_1_9"/>
<evidence type="ECO:0000259" key="1">
    <source>
        <dbReference type="Pfam" id="PF04986"/>
    </source>
</evidence>
<dbReference type="EMBL" id="CP003273">
    <property type="protein sequence ID" value="AGL01206.1"/>
    <property type="molecule type" value="Genomic_DNA"/>
</dbReference>
<dbReference type="GO" id="GO:0006313">
    <property type="term" value="P:DNA transposition"/>
    <property type="evidence" value="ECO:0007669"/>
    <property type="project" value="InterPro"/>
</dbReference>
<dbReference type="InterPro" id="IPR007069">
    <property type="entry name" value="Transposase_32"/>
</dbReference>
<proteinExistence type="predicted"/>
<dbReference type="PANTHER" id="PTHR37023:SF1">
    <property type="entry name" value="ISSOD25 TRANSPOSASE TNPA_ISSOD25"/>
    <property type="match status" value="1"/>
</dbReference>
<dbReference type="Proteomes" id="UP000013520">
    <property type="component" value="Chromosome"/>
</dbReference>
<sequence length="464" mass="54382">MLTAFSRAEVYTPRSPHKNQYYRCVEAHFEELEGTWEDRYQKEYGYWRPYVLDIIYKYLDCGDLYLGFARVKCDDCNHEYLLPFSCKRRHFCPSCHQKRVVEFGEFLCGEVLKQVPHRQWVFSIPKRLRLYFMYDRSLLAKLSRCAWKVLSVYLKQGVSLDDPKPGAVIAVQTFGDFLNSNPHLHIIATDGCFDQDDGLWLGPYRTLQSLEGLFRLEVFNMLKKEGKITDLIIENMMGWHHSGFNVYCGESIWPSDQERIEKLAQYIVRAPIAQERLLYIPASESNDGVARVIYKGKNSGVRETFVALDWLACLVTHIPNRGEQHVRYYGYYSNKSRGMRKKTEIDNQVPSLVNSDISKKAFRRNWVRLIQKVYHADPLLCPKCNGCMRIISFIKDEETIKKILLHLDLWMPGNHDPPNLYQEHQYIPAPKPSGPSYDITHDDSIFQMPYEDEYSQLTPYEDCI</sequence>
<evidence type="ECO:0000259" key="2">
    <source>
        <dbReference type="Pfam" id="PF14319"/>
    </source>
</evidence>
<dbReference type="KEGG" id="dgi:Desgi_1747"/>
<protein>
    <submittedName>
        <fullName evidence="3">Putative transposase</fullName>
    </submittedName>
</protein>
<feature type="domain" description="Transposase IS801/IS1294" evidence="1">
    <location>
        <begin position="166"/>
        <end position="335"/>
    </location>
</feature>
<feature type="domain" description="Transposase zinc-binding" evidence="2">
    <location>
        <begin position="38"/>
        <end position="124"/>
    </location>
</feature>
<evidence type="ECO:0000313" key="3">
    <source>
        <dbReference type="EMBL" id="AGL01206.1"/>
    </source>
</evidence>
<dbReference type="STRING" id="767817.Desgi_1747"/>
<dbReference type="GO" id="GO:0004803">
    <property type="term" value="F:transposase activity"/>
    <property type="evidence" value="ECO:0007669"/>
    <property type="project" value="InterPro"/>
</dbReference>
<reference evidence="3 4" key="1">
    <citation type="submission" date="2012-01" db="EMBL/GenBank/DDBJ databases">
        <title>Complete sequence of Desulfotomaculum gibsoniae DSM 7213.</title>
        <authorList>
            <consortium name="US DOE Joint Genome Institute"/>
            <person name="Lucas S."/>
            <person name="Han J."/>
            <person name="Lapidus A."/>
            <person name="Cheng J.-F."/>
            <person name="Goodwin L."/>
            <person name="Pitluck S."/>
            <person name="Peters L."/>
            <person name="Ovchinnikova G."/>
            <person name="Teshima H."/>
            <person name="Detter J.C."/>
            <person name="Han C."/>
            <person name="Tapia R."/>
            <person name="Land M."/>
            <person name="Hauser L."/>
            <person name="Kyrpides N."/>
            <person name="Ivanova N."/>
            <person name="Pagani I."/>
            <person name="Parshina S."/>
            <person name="Plugge C."/>
            <person name="Muyzer G."/>
            <person name="Kuever J."/>
            <person name="Ivanova A."/>
            <person name="Nazina T."/>
            <person name="Klenk H.-P."/>
            <person name="Brambilla E."/>
            <person name="Spring S."/>
            <person name="Stams A.F."/>
            <person name="Woyke T."/>
        </authorList>
    </citation>
    <scope>NUCLEOTIDE SEQUENCE [LARGE SCALE GENOMIC DNA]</scope>
    <source>
        <strain evidence="3 4">DSM 7213</strain>
    </source>
</reference>
<keyword evidence="4" id="KW-1185">Reference proteome</keyword>
<accession>R4KNJ9</accession>
<organism evidence="3 4">
    <name type="scientific">Desulfoscipio gibsoniae DSM 7213</name>
    <dbReference type="NCBI Taxonomy" id="767817"/>
    <lineage>
        <taxon>Bacteria</taxon>
        <taxon>Bacillati</taxon>
        <taxon>Bacillota</taxon>
        <taxon>Clostridia</taxon>
        <taxon>Eubacteriales</taxon>
        <taxon>Desulfallaceae</taxon>
        <taxon>Desulfoscipio</taxon>
    </lineage>
</organism>
<dbReference type="PANTHER" id="PTHR37023">
    <property type="entry name" value="TRANSPOSASE"/>
    <property type="match status" value="1"/>
</dbReference>
<dbReference type="AlphaFoldDB" id="R4KNJ9"/>
<dbReference type="InterPro" id="IPR026889">
    <property type="entry name" value="Zn_Tnp"/>
</dbReference>
<name>R4KNJ9_9FIRM</name>